<comment type="caution">
    <text evidence="14">The sequence shown here is derived from an EMBL/GenBank/DDBJ whole genome shotgun (WGS) entry which is preliminary data.</text>
</comment>
<protein>
    <recommendedName>
        <fullName evidence="13">Mis18 domain-containing protein</fullName>
    </recommendedName>
</protein>
<accession>A0AAV6FTC7</accession>
<evidence type="ECO:0000256" key="1">
    <source>
        <dbReference type="ARBA" id="ARBA00003694"/>
    </source>
</evidence>
<dbReference type="GO" id="GO:0034080">
    <property type="term" value="P:CENP-A containing chromatin assembly"/>
    <property type="evidence" value="ECO:0007669"/>
    <property type="project" value="TreeGrafter"/>
</dbReference>
<comment type="subcellular location">
    <subcellularLocation>
        <location evidence="3">Chromosome</location>
        <location evidence="3">Centromere</location>
    </subcellularLocation>
    <subcellularLocation>
        <location evidence="2">Nucleus</location>
    </subcellularLocation>
</comment>
<dbReference type="Proteomes" id="UP000823561">
    <property type="component" value="Chromosome 19"/>
</dbReference>
<reference evidence="14" key="1">
    <citation type="submission" date="2020-10" db="EMBL/GenBank/DDBJ databases">
        <title>Chromosome-scale genome assembly of the Allis shad, Alosa alosa.</title>
        <authorList>
            <person name="Margot Z."/>
            <person name="Christophe K."/>
            <person name="Cabau C."/>
            <person name="Louis A."/>
            <person name="Berthelot C."/>
            <person name="Parey E."/>
            <person name="Roest Crollius H."/>
            <person name="Montfort J."/>
            <person name="Robinson-Rechavi M."/>
            <person name="Bucao C."/>
            <person name="Bouchez O."/>
            <person name="Gislard M."/>
            <person name="Lluch J."/>
            <person name="Milhes M."/>
            <person name="Lampietro C."/>
            <person name="Lopez Roques C."/>
            <person name="Donnadieu C."/>
            <person name="Braasch I."/>
            <person name="Desvignes T."/>
            <person name="Postlethwait J."/>
            <person name="Bobe J."/>
            <person name="Guiguen Y."/>
        </authorList>
    </citation>
    <scope>NUCLEOTIDE SEQUENCE</scope>
    <source>
        <strain evidence="14">M-15738</strain>
        <tissue evidence="14">Blood</tissue>
    </source>
</reference>
<dbReference type="GO" id="GO:0007059">
    <property type="term" value="P:chromosome segregation"/>
    <property type="evidence" value="ECO:0007669"/>
    <property type="project" value="TreeGrafter"/>
</dbReference>
<evidence type="ECO:0000256" key="7">
    <source>
        <dbReference type="ARBA" id="ARBA00022776"/>
    </source>
</evidence>
<dbReference type="PROSITE" id="PS51793">
    <property type="entry name" value="MIS18"/>
    <property type="match status" value="1"/>
</dbReference>
<sequence length="192" mass="21072">MSCSQHSSFSSVSDTDCSLSSIILEKFKDVNLDVGQSANCRIDYKNTLVLLCAKCNIILGDSLGVCGEYADLNSVICLKVTEDVMVKGDQKPSLEGPLATCIYSSLQCSGCFSVVGGVLQATPPHLSAVRDYFLLQKDRINCYHIMNSTMVDGSTLNFEQKSIGEEISKLKQELESEMKRLELLKDLLCRGH</sequence>
<feature type="coiled-coil region" evidence="12">
    <location>
        <begin position="160"/>
        <end position="191"/>
    </location>
</feature>
<keyword evidence="15" id="KW-1185">Reference proteome</keyword>
<proteinExistence type="predicted"/>
<dbReference type="PANTHER" id="PTHR16431:SF3">
    <property type="entry name" value="PROTEIN MIS18-BETA"/>
    <property type="match status" value="1"/>
</dbReference>
<organism evidence="14 15">
    <name type="scientific">Alosa alosa</name>
    <name type="common">allis shad</name>
    <dbReference type="NCBI Taxonomy" id="278164"/>
    <lineage>
        <taxon>Eukaryota</taxon>
        <taxon>Metazoa</taxon>
        <taxon>Chordata</taxon>
        <taxon>Craniata</taxon>
        <taxon>Vertebrata</taxon>
        <taxon>Euteleostomi</taxon>
        <taxon>Actinopterygii</taxon>
        <taxon>Neopterygii</taxon>
        <taxon>Teleostei</taxon>
        <taxon>Clupei</taxon>
        <taxon>Clupeiformes</taxon>
        <taxon>Clupeoidei</taxon>
        <taxon>Clupeidae</taxon>
        <taxon>Alosa</taxon>
    </lineage>
</organism>
<keyword evidence="11" id="KW-0137">Centromere</keyword>
<evidence type="ECO:0000256" key="3">
    <source>
        <dbReference type="ARBA" id="ARBA00004584"/>
    </source>
</evidence>
<keyword evidence="6" id="KW-0479">Metal-binding</keyword>
<keyword evidence="4" id="KW-0158">Chromosome</keyword>
<evidence type="ECO:0000259" key="13">
    <source>
        <dbReference type="PROSITE" id="PS51793"/>
    </source>
</evidence>
<keyword evidence="10" id="KW-0131">Cell cycle</keyword>
<gene>
    <name evidence="14" type="ORF">AALO_G00249830</name>
</gene>
<dbReference type="GO" id="GO:0005634">
    <property type="term" value="C:nucleus"/>
    <property type="evidence" value="ECO:0007669"/>
    <property type="project" value="UniProtKB-SubCell"/>
</dbReference>
<name>A0AAV6FTC7_9TELE</name>
<evidence type="ECO:0000256" key="8">
    <source>
        <dbReference type="ARBA" id="ARBA00022833"/>
    </source>
</evidence>
<comment type="function">
    <text evidence="1">Required for recruitment of CENPA to centromeres and normal chromosome segregation during mitosis.</text>
</comment>
<keyword evidence="7" id="KW-0498">Mitosis</keyword>
<evidence type="ECO:0000313" key="15">
    <source>
        <dbReference type="Proteomes" id="UP000823561"/>
    </source>
</evidence>
<dbReference type="AlphaFoldDB" id="A0AAV6FTC7"/>
<evidence type="ECO:0000256" key="5">
    <source>
        <dbReference type="ARBA" id="ARBA00022618"/>
    </source>
</evidence>
<evidence type="ECO:0000256" key="10">
    <source>
        <dbReference type="ARBA" id="ARBA00023306"/>
    </source>
</evidence>
<evidence type="ECO:0000256" key="6">
    <source>
        <dbReference type="ARBA" id="ARBA00022723"/>
    </source>
</evidence>
<evidence type="ECO:0000256" key="4">
    <source>
        <dbReference type="ARBA" id="ARBA00022454"/>
    </source>
</evidence>
<keyword evidence="5" id="KW-0132">Cell division</keyword>
<evidence type="ECO:0000256" key="12">
    <source>
        <dbReference type="SAM" id="Coils"/>
    </source>
</evidence>
<dbReference type="PANTHER" id="PTHR16431">
    <property type="entry name" value="NEUROGENIC PROTEIN MASTERMIND"/>
    <property type="match status" value="1"/>
</dbReference>
<dbReference type="InterPro" id="IPR004910">
    <property type="entry name" value="Yippee/Mis18/Cereblon"/>
</dbReference>
<evidence type="ECO:0000313" key="14">
    <source>
        <dbReference type="EMBL" id="KAG5266103.1"/>
    </source>
</evidence>
<keyword evidence="12" id="KW-0175">Coiled coil</keyword>
<dbReference type="GO" id="GO:0046872">
    <property type="term" value="F:metal ion binding"/>
    <property type="evidence" value="ECO:0007669"/>
    <property type="project" value="UniProtKB-KW"/>
</dbReference>
<evidence type="ECO:0000256" key="11">
    <source>
        <dbReference type="ARBA" id="ARBA00023328"/>
    </source>
</evidence>
<evidence type="ECO:0000256" key="2">
    <source>
        <dbReference type="ARBA" id="ARBA00004123"/>
    </source>
</evidence>
<dbReference type="GO" id="GO:0000785">
    <property type="term" value="C:chromatin"/>
    <property type="evidence" value="ECO:0007669"/>
    <property type="project" value="TreeGrafter"/>
</dbReference>
<dbReference type="InterPro" id="IPR034752">
    <property type="entry name" value="Mis18"/>
</dbReference>
<dbReference type="EMBL" id="JADWDJ010000019">
    <property type="protein sequence ID" value="KAG5266103.1"/>
    <property type="molecule type" value="Genomic_DNA"/>
</dbReference>
<keyword evidence="8" id="KW-0862">Zinc</keyword>
<dbReference type="GO" id="GO:0051301">
    <property type="term" value="P:cell division"/>
    <property type="evidence" value="ECO:0007669"/>
    <property type="project" value="UniProtKB-KW"/>
</dbReference>
<feature type="domain" description="Mis18" evidence="13">
    <location>
        <begin position="47"/>
        <end position="145"/>
    </location>
</feature>
<keyword evidence="9" id="KW-0539">Nucleus</keyword>
<dbReference type="GO" id="GO:0000775">
    <property type="term" value="C:chromosome, centromeric region"/>
    <property type="evidence" value="ECO:0007669"/>
    <property type="project" value="UniProtKB-SubCell"/>
</dbReference>
<dbReference type="Pfam" id="PF03226">
    <property type="entry name" value="Yippee-Mis18"/>
    <property type="match status" value="1"/>
</dbReference>
<evidence type="ECO:0000256" key="9">
    <source>
        <dbReference type="ARBA" id="ARBA00023242"/>
    </source>
</evidence>